<protein>
    <submittedName>
        <fullName evidence="1">Uncharacterized protein</fullName>
    </submittedName>
</protein>
<reference evidence="2" key="1">
    <citation type="journal article" date="2024" name="Proc. Natl. Acad. Sci. U.S.A.">
        <title>Extraordinary preservation of gene collinearity over three hundred million years revealed in homosporous lycophytes.</title>
        <authorList>
            <person name="Li C."/>
            <person name="Wickell D."/>
            <person name="Kuo L.Y."/>
            <person name="Chen X."/>
            <person name="Nie B."/>
            <person name="Liao X."/>
            <person name="Peng D."/>
            <person name="Ji J."/>
            <person name="Jenkins J."/>
            <person name="Williams M."/>
            <person name="Shu S."/>
            <person name="Plott C."/>
            <person name="Barry K."/>
            <person name="Rajasekar S."/>
            <person name="Grimwood J."/>
            <person name="Han X."/>
            <person name="Sun S."/>
            <person name="Hou Z."/>
            <person name="He W."/>
            <person name="Dai G."/>
            <person name="Sun C."/>
            <person name="Schmutz J."/>
            <person name="Leebens-Mack J.H."/>
            <person name="Li F.W."/>
            <person name="Wang L."/>
        </authorList>
    </citation>
    <scope>NUCLEOTIDE SEQUENCE [LARGE SCALE GENOMIC DNA]</scope>
    <source>
        <strain evidence="2">cv. PW_Plant_1</strain>
    </source>
</reference>
<evidence type="ECO:0000313" key="1">
    <source>
        <dbReference type="EMBL" id="KAJ7562587.1"/>
    </source>
</evidence>
<gene>
    <name evidence="1" type="ORF">O6H91_03G075600</name>
</gene>
<accession>A0ACC2E7Y3</accession>
<dbReference type="Proteomes" id="UP001162992">
    <property type="component" value="Chromosome 3"/>
</dbReference>
<organism evidence="1 2">
    <name type="scientific">Diphasiastrum complanatum</name>
    <name type="common">Issler's clubmoss</name>
    <name type="synonym">Lycopodium complanatum</name>
    <dbReference type="NCBI Taxonomy" id="34168"/>
    <lineage>
        <taxon>Eukaryota</taxon>
        <taxon>Viridiplantae</taxon>
        <taxon>Streptophyta</taxon>
        <taxon>Embryophyta</taxon>
        <taxon>Tracheophyta</taxon>
        <taxon>Lycopodiopsida</taxon>
        <taxon>Lycopodiales</taxon>
        <taxon>Lycopodiaceae</taxon>
        <taxon>Lycopodioideae</taxon>
        <taxon>Diphasiastrum</taxon>
    </lineage>
</organism>
<comment type="caution">
    <text evidence="1">The sequence shown here is derived from an EMBL/GenBank/DDBJ whole genome shotgun (WGS) entry which is preliminary data.</text>
</comment>
<name>A0ACC2E7Y3_DIPCM</name>
<keyword evidence="2" id="KW-1185">Reference proteome</keyword>
<sequence>MAVLPRFQLTLSVPRAEGGDGLLFARRPPPPPPAAVVASPSSPSLPFLLSSRPPPPPLFASLLVSPDYSLQPTVTGCSAGSDNIVPPKGSKIPPCVSGGVQGAAAARCLSCPSRPLLSRRQFARGWAPRGYTASPGLLFWRTIRRLPTTV</sequence>
<proteinExistence type="predicted"/>
<dbReference type="EMBL" id="CM055094">
    <property type="protein sequence ID" value="KAJ7562587.1"/>
    <property type="molecule type" value="Genomic_DNA"/>
</dbReference>
<evidence type="ECO:0000313" key="2">
    <source>
        <dbReference type="Proteomes" id="UP001162992"/>
    </source>
</evidence>